<keyword evidence="2" id="KW-1185">Reference proteome</keyword>
<dbReference type="EMBL" id="JBIAMX010000015">
    <property type="protein sequence ID" value="MFF0545707.1"/>
    <property type="molecule type" value="Genomic_DNA"/>
</dbReference>
<evidence type="ECO:0000313" key="2">
    <source>
        <dbReference type="Proteomes" id="UP001601444"/>
    </source>
</evidence>
<proteinExistence type="predicted"/>
<protein>
    <submittedName>
        <fullName evidence="1">Uncharacterized protein</fullName>
    </submittedName>
</protein>
<evidence type="ECO:0000313" key="1">
    <source>
        <dbReference type="EMBL" id="MFF0545707.1"/>
    </source>
</evidence>
<comment type="caution">
    <text evidence="1">The sequence shown here is derived from an EMBL/GenBank/DDBJ whole genome shotgun (WGS) entry which is preliminary data.</text>
</comment>
<dbReference type="RefSeq" id="WP_387702115.1">
    <property type="nucleotide sequence ID" value="NZ_JBIAMX010000015.1"/>
</dbReference>
<reference evidence="1 2" key="1">
    <citation type="submission" date="2024-10" db="EMBL/GenBank/DDBJ databases">
        <title>The Natural Products Discovery Center: Release of the First 8490 Sequenced Strains for Exploring Actinobacteria Biosynthetic Diversity.</title>
        <authorList>
            <person name="Kalkreuter E."/>
            <person name="Kautsar S.A."/>
            <person name="Yang D."/>
            <person name="Bader C.D."/>
            <person name="Teijaro C.N."/>
            <person name="Fluegel L."/>
            <person name="Davis C.M."/>
            <person name="Simpson J.R."/>
            <person name="Lauterbach L."/>
            <person name="Steele A.D."/>
            <person name="Gui C."/>
            <person name="Meng S."/>
            <person name="Li G."/>
            <person name="Viehrig K."/>
            <person name="Ye F."/>
            <person name="Su P."/>
            <person name="Kiefer A.F."/>
            <person name="Nichols A."/>
            <person name="Cepeda A.J."/>
            <person name="Yan W."/>
            <person name="Fan B."/>
            <person name="Jiang Y."/>
            <person name="Adhikari A."/>
            <person name="Zheng C.-J."/>
            <person name="Schuster L."/>
            <person name="Cowan T.M."/>
            <person name="Smanski M.J."/>
            <person name="Chevrette M.G."/>
            <person name="De Carvalho L.P.S."/>
            <person name="Shen B."/>
        </authorList>
    </citation>
    <scope>NUCLEOTIDE SEQUENCE [LARGE SCALE GENOMIC DNA]</scope>
    <source>
        <strain evidence="1 2">NPDC004045</strain>
    </source>
</reference>
<gene>
    <name evidence="1" type="ORF">ACFYTF_22990</name>
</gene>
<name>A0ABW6PTE7_9NOCA</name>
<accession>A0ABW6PTE7</accession>
<dbReference type="Proteomes" id="UP001601444">
    <property type="component" value="Unassembled WGS sequence"/>
</dbReference>
<sequence length="56" mass="5974">MVPMIRIRSCGRFTGSYVQVTFDLTAEISGGEETAAISPLIRGCAAADRTARRAAQ</sequence>
<organism evidence="1 2">
    <name type="scientific">Nocardia thailandica</name>
    <dbReference type="NCBI Taxonomy" id="257275"/>
    <lineage>
        <taxon>Bacteria</taxon>
        <taxon>Bacillati</taxon>
        <taxon>Actinomycetota</taxon>
        <taxon>Actinomycetes</taxon>
        <taxon>Mycobacteriales</taxon>
        <taxon>Nocardiaceae</taxon>
        <taxon>Nocardia</taxon>
    </lineage>
</organism>